<keyword evidence="4" id="KW-1185">Reference proteome</keyword>
<dbReference type="Gene3D" id="3.20.20.80">
    <property type="entry name" value="Glycosidases"/>
    <property type="match status" value="1"/>
</dbReference>
<accession>A0ABD3D3K3</accession>
<dbReference type="PROSITE" id="PS00653">
    <property type="entry name" value="GLYCOSYL_HYDROL_F1_2"/>
    <property type="match status" value="1"/>
</dbReference>
<evidence type="ECO:0000313" key="3">
    <source>
        <dbReference type="EMBL" id="KAL3636855.1"/>
    </source>
</evidence>
<comment type="caution">
    <text evidence="3">The sequence shown here is derived from an EMBL/GenBank/DDBJ whole genome shotgun (WGS) entry which is preliminary data.</text>
</comment>
<name>A0ABD3D3K3_9LAMI</name>
<reference evidence="4" key="1">
    <citation type="journal article" date="2024" name="IScience">
        <title>Strigolactones Initiate the Formation of Haustorium-like Structures in Castilleja.</title>
        <authorList>
            <person name="Buerger M."/>
            <person name="Peterson D."/>
            <person name="Chory J."/>
        </authorList>
    </citation>
    <scope>NUCLEOTIDE SEQUENCE [LARGE SCALE GENOMIC DNA]</scope>
</reference>
<evidence type="ECO:0000256" key="1">
    <source>
        <dbReference type="ARBA" id="ARBA00010838"/>
    </source>
</evidence>
<dbReference type="InterPro" id="IPR001360">
    <property type="entry name" value="Glyco_hydro_1"/>
</dbReference>
<evidence type="ECO:0008006" key="5">
    <source>
        <dbReference type="Google" id="ProtNLM"/>
    </source>
</evidence>
<dbReference type="InterPro" id="IPR033132">
    <property type="entry name" value="GH_1_N_CS"/>
</dbReference>
<evidence type="ECO:0000256" key="2">
    <source>
        <dbReference type="ARBA" id="ARBA00022801"/>
    </source>
</evidence>
<dbReference type="EMBL" id="JAVIJP010000026">
    <property type="protein sequence ID" value="KAL3636855.1"/>
    <property type="molecule type" value="Genomic_DNA"/>
</dbReference>
<protein>
    <recommendedName>
        <fullName evidence="5">Beta-glucosidase</fullName>
    </recommendedName>
</protein>
<sequence>MNTCCRRNSKDMNHVVAFLLYNEHNLTQLKDELFIQFVSPSCIFRAVMKKIVVAHFLFLLLSTISTVKSSINGEHAKIKRSDFPNGFLFGAATSAYQVEGGFNEDCKSLSNWDFFVGLKVVLQMGKMVM</sequence>
<dbReference type="GO" id="GO:0016787">
    <property type="term" value="F:hydrolase activity"/>
    <property type="evidence" value="ECO:0007669"/>
    <property type="project" value="UniProtKB-KW"/>
</dbReference>
<dbReference type="AlphaFoldDB" id="A0ABD3D3K3"/>
<dbReference type="InterPro" id="IPR017853">
    <property type="entry name" value="GH"/>
</dbReference>
<dbReference type="Pfam" id="PF00232">
    <property type="entry name" value="Glyco_hydro_1"/>
    <property type="match status" value="1"/>
</dbReference>
<comment type="similarity">
    <text evidence="1">Belongs to the glycosyl hydrolase 1 family.</text>
</comment>
<dbReference type="Proteomes" id="UP001632038">
    <property type="component" value="Unassembled WGS sequence"/>
</dbReference>
<keyword evidence="2" id="KW-0378">Hydrolase</keyword>
<gene>
    <name evidence="3" type="ORF">CASFOL_019154</name>
</gene>
<evidence type="ECO:0000313" key="4">
    <source>
        <dbReference type="Proteomes" id="UP001632038"/>
    </source>
</evidence>
<organism evidence="3 4">
    <name type="scientific">Castilleja foliolosa</name>
    <dbReference type="NCBI Taxonomy" id="1961234"/>
    <lineage>
        <taxon>Eukaryota</taxon>
        <taxon>Viridiplantae</taxon>
        <taxon>Streptophyta</taxon>
        <taxon>Embryophyta</taxon>
        <taxon>Tracheophyta</taxon>
        <taxon>Spermatophyta</taxon>
        <taxon>Magnoliopsida</taxon>
        <taxon>eudicotyledons</taxon>
        <taxon>Gunneridae</taxon>
        <taxon>Pentapetalae</taxon>
        <taxon>asterids</taxon>
        <taxon>lamiids</taxon>
        <taxon>Lamiales</taxon>
        <taxon>Orobanchaceae</taxon>
        <taxon>Pedicularideae</taxon>
        <taxon>Castillejinae</taxon>
        <taxon>Castilleja</taxon>
    </lineage>
</organism>
<proteinExistence type="inferred from homology"/>
<dbReference type="SUPFAM" id="SSF51445">
    <property type="entry name" value="(Trans)glycosidases"/>
    <property type="match status" value="1"/>
</dbReference>